<reference evidence="1" key="1">
    <citation type="submission" date="2014-09" db="EMBL/GenBank/DDBJ databases">
        <authorList>
            <person name="Magalhaes I.L.F."/>
            <person name="Oliveira U."/>
            <person name="Santos F.R."/>
            <person name="Vidigal T.H.D.A."/>
            <person name="Brescovit A.D."/>
            <person name="Santos A.J."/>
        </authorList>
    </citation>
    <scope>NUCLEOTIDE SEQUENCE</scope>
    <source>
        <tissue evidence="1">Shoot tissue taken approximately 20 cm above the soil surface</tissue>
    </source>
</reference>
<dbReference type="EMBL" id="GBRH01256539">
    <property type="protein sequence ID" value="JAD41356.1"/>
    <property type="molecule type" value="Transcribed_RNA"/>
</dbReference>
<evidence type="ECO:0000313" key="1">
    <source>
        <dbReference type="EMBL" id="JAD41356.1"/>
    </source>
</evidence>
<name>A0A0A8ZRD8_ARUDO</name>
<accession>A0A0A8ZRD8</accession>
<protein>
    <submittedName>
        <fullName evidence="1">Uncharacterized protein</fullName>
    </submittedName>
</protein>
<reference evidence="1" key="2">
    <citation type="journal article" date="2015" name="Data Brief">
        <title>Shoot transcriptome of the giant reed, Arundo donax.</title>
        <authorList>
            <person name="Barrero R.A."/>
            <person name="Guerrero F.D."/>
            <person name="Moolhuijzen P."/>
            <person name="Goolsby J.A."/>
            <person name="Tidwell J."/>
            <person name="Bellgard S.E."/>
            <person name="Bellgard M.I."/>
        </authorList>
    </citation>
    <scope>NUCLEOTIDE SEQUENCE</scope>
    <source>
        <tissue evidence="1">Shoot tissue taken approximately 20 cm above the soil surface</tissue>
    </source>
</reference>
<organism evidence="1">
    <name type="scientific">Arundo donax</name>
    <name type="common">Giant reed</name>
    <name type="synonym">Donax arundinaceus</name>
    <dbReference type="NCBI Taxonomy" id="35708"/>
    <lineage>
        <taxon>Eukaryota</taxon>
        <taxon>Viridiplantae</taxon>
        <taxon>Streptophyta</taxon>
        <taxon>Embryophyta</taxon>
        <taxon>Tracheophyta</taxon>
        <taxon>Spermatophyta</taxon>
        <taxon>Magnoliopsida</taxon>
        <taxon>Liliopsida</taxon>
        <taxon>Poales</taxon>
        <taxon>Poaceae</taxon>
        <taxon>PACMAD clade</taxon>
        <taxon>Arundinoideae</taxon>
        <taxon>Arundineae</taxon>
        <taxon>Arundo</taxon>
    </lineage>
</organism>
<dbReference type="AlphaFoldDB" id="A0A0A8ZRD8"/>
<proteinExistence type="predicted"/>
<sequence length="46" mass="5399">MEHLVSTLCCPQPLFVWHLDQNILTICFWEGDLQNLINKICIENGR</sequence>